<dbReference type="InterPro" id="IPR006175">
    <property type="entry name" value="YjgF/YER057c/UK114"/>
</dbReference>
<organism evidence="2">
    <name type="scientific">Salmonella enterica</name>
    <name type="common">Salmonella choleraesuis</name>
    <dbReference type="NCBI Taxonomy" id="28901"/>
    <lineage>
        <taxon>Bacteria</taxon>
        <taxon>Pseudomonadati</taxon>
        <taxon>Pseudomonadota</taxon>
        <taxon>Gammaproteobacteria</taxon>
        <taxon>Enterobacterales</taxon>
        <taxon>Enterobacteriaceae</taxon>
        <taxon>Salmonella</taxon>
    </lineage>
</organism>
<evidence type="ECO:0008006" key="3">
    <source>
        <dbReference type="Google" id="ProtNLM"/>
    </source>
</evidence>
<accession>A0A628V7G6</accession>
<protein>
    <recommendedName>
        <fullName evidence="3">RidA family protein</fullName>
    </recommendedName>
</protein>
<dbReference type="InterPro" id="IPR035959">
    <property type="entry name" value="RutC-like_sf"/>
</dbReference>
<gene>
    <name evidence="2" type="ORF">GB848_21610</name>
</gene>
<name>A0A628V7G6_SALER</name>
<dbReference type="SUPFAM" id="SSF55298">
    <property type="entry name" value="YjgF-like"/>
    <property type="match status" value="1"/>
</dbReference>
<dbReference type="PANTHER" id="PTHR11803">
    <property type="entry name" value="2-IMINOBUTANOATE/2-IMINOPROPANOATE DEAMINASE RIDA"/>
    <property type="match status" value="1"/>
</dbReference>
<sequence length="122" mass="13179">MNKEPGLNHTGHYVPAVVHDGVVYVSGTLPSNKQATEDEPFAKQMALLIGSIDGILKTYGSSAANVLSLTLYLTDLNDWDEADSILADYFGNHFPARTVINVPSIRKGFRVQSTLIATTKAS</sequence>
<proteinExistence type="inferred from homology"/>
<dbReference type="GO" id="GO:0005829">
    <property type="term" value="C:cytosol"/>
    <property type="evidence" value="ECO:0007669"/>
    <property type="project" value="TreeGrafter"/>
</dbReference>
<dbReference type="PANTHER" id="PTHR11803:SF58">
    <property type="entry name" value="PROTEIN HMF1-RELATED"/>
    <property type="match status" value="1"/>
</dbReference>
<dbReference type="EMBL" id="AAMBER010000022">
    <property type="protein sequence ID" value="EDF5515528.1"/>
    <property type="molecule type" value="Genomic_DNA"/>
</dbReference>
<dbReference type="AlphaFoldDB" id="A0A628V7G6"/>
<evidence type="ECO:0000313" key="2">
    <source>
        <dbReference type="EMBL" id="EDF5515528.1"/>
    </source>
</evidence>
<dbReference type="CDD" id="cd00448">
    <property type="entry name" value="YjgF_YER057c_UK114_family"/>
    <property type="match status" value="1"/>
</dbReference>
<dbReference type="Pfam" id="PF01042">
    <property type="entry name" value="Ribonuc_L-PSP"/>
    <property type="match status" value="1"/>
</dbReference>
<reference evidence="2" key="1">
    <citation type="submission" date="2019-10" db="EMBL/GenBank/DDBJ databases">
        <authorList>
            <consortium name="PulseNet: The National Subtyping Network for Foodborne Disease Surveillance"/>
            <person name="Tarr C.L."/>
            <person name="Trees E."/>
            <person name="Katz L.S."/>
            <person name="Carleton-Romer H.A."/>
            <person name="Stroika S."/>
            <person name="Kucerova Z."/>
            <person name="Roache K.F."/>
            <person name="Sabol A.L."/>
            <person name="Besser J."/>
            <person name="Gerner-Smidt P."/>
        </authorList>
    </citation>
    <scope>NUCLEOTIDE SEQUENCE</scope>
    <source>
        <strain evidence="2">PNUSAS102632</strain>
    </source>
</reference>
<comment type="similarity">
    <text evidence="1">Belongs to the RutC family.</text>
</comment>
<dbReference type="Gene3D" id="3.30.1330.40">
    <property type="entry name" value="RutC-like"/>
    <property type="match status" value="1"/>
</dbReference>
<comment type="caution">
    <text evidence="2">The sequence shown here is derived from an EMBL/GenBank/DDBJ whole genome shotgun (WGS) entry which is preliminary data.</text>
</comment>
<dbReference type="GO" id="GO:0019239">
    <property type="term" value="F:deaminase activity"/>
    <property type="evidence" value="ECO:0007669"/>
    <property type="project" value="TreeGrafter"/>
</dbReference>
<evidence type="ECO:0000256" key="1">
    <source>
        <dbReference type="ARBA" id="ARBA00010552"/>
    </source>
</evidence>